<sequence>MVVIVDQTKANFLFLIIASLGGVSSVCRSDYNLPLFAFIWWSYFNFSENQKPRQQRFLRRFILLSCLQDIIFILYWSPMWFSMQWKTNESSTFGSHILIITIAVINLFLKFITLFILKGGTGFASNQVIVYSNYQ</sequence>
<dbReference type="EMBL" id="JIBK01000024">
    <property type="protein sequence ID" value="POM83815.1"/>
    <property type="molecule type" value="Genomic_DNA"/>
</dbReference>
<feature type="transmembrane region" description="Helical" evidence="1">
    <location>
        <begin position="93"/>
        <end position="117"/>
    </location>
</feature>
<dbReference type="OrthoDB" id="336864at2759"/>
<keyword evidence="1" id="KW-0472">Membrane</keyword>
<dbReference type="VEuPathDB" id="CryptoDB:CmeUKMEL1_09280"/>
<protein>
    <recommendedName>
        <fullName evidence="4">Integral membrane protein</fullName>
    </recommendedName>
</protein>
<keyword evidence="1" id="KW-1133">Transmembrane helix</keyword>
<dbReference type="Proteomes" id="UP000236928">
    <property type="component" value="Unassembled WGS sequence"/>
</dbReference>
<feature type="transmembrane region" description="Helical" evidence="1">
    <location>
        <begin position="61"/>
        <end position="81"/>
    </location>
</feature>
<evidence type="ECO:0008006" key="4">
    <source>
        <dbReference type="Google" id="ProtNLM"/>
    </source>
</evidence>
<keyword evidence="3" id="KW-1185">Reference proteome</keyword>
<accession>A0A2P4Z163</accession>
<evidence type="ECO:0000313" key="3">
    <source>
        <dbReference type="Proteomes" id="UP000236928"/>
    </source>
</evidence>
<proteinExistence type="predicted"/>
<comment type="caution">
    <text evidence="2">The sequence shown here is derived from an EMBL/GenBank/DDBJ whole genome shotgun (WGS) entry which is preliminary data.</text>
</comment>
<dbReference type="AlphaFoldDB" id="A0A2P4Z163"/>
<gene>
    <name evidence="2" type="ORF">CmeUKMEL1_09280</name>
</gene>
<evidence type="ECO:0000256" key="1">
    <source>
        <dbReference type="SAM" id="Phobius"/>
    </source>
</evidence>
<evidence type="ECO:0000313" key="2">
    <source>
        <dbReference type="EMBL" id="POM83815.1"/>
    </source>
</evidence>
<keyword evidence="1" id="KW-0812">Transmembrane</keyword>
<reference evidence="2 3" key="1">
    <citation type="submission" date="2014-04" db="EMBL/GenBank/DDBJ databases">
        <title>Comparative Genomics of Cryptosporidium Species.</title>
        <authorList>
            <person name="Silva J.C."/>
            <person name="Su Q."/>
            <person name="Chalmers R."/>
            <person name="Chibucos M.C."/>
            <person name="Elwin K."/>
            <person name="Godinez A."/>
            <person name="Guo F."/>
            <person name="Huynh K."/>
            <person name="Orvis J."/>
            <person name="Ott S."/>
            <person name="Sadzewicz L."/>
            <person name="Sengamalay N."/>
            <person name="Shetty A."/>
            <person name="Sun M."/>
            <person name="Tallon L."/>
            <person name="Xiao L."/>
            <person name="Zhang H."/>
            <person name="Fraser C.M."/>
            <person name="Zhu G."/>
            <person name="Kissinger J."/>
            <person name="Widmer G."/>
        </authorList>
    </citation>
    <scope>NUCLEOTIDE SEQUENCE [LARGE SCALE GENOMIC DNA]</scope>
    <source>
        <strain evidence="2 3">UKMEL1</strain>
    </source>
</reference>
<organism evidence="2 3">
    <name type="scientific">Cryptosporidium meleagridis</name>
    <dbReference type="NCBI Taxonomy" id="93969"/>
    <lineage>
        <taxon>Eukaryota</taxon>
        <taxon>Sar</taxon>
        <taxon>Alveolata</taxon>
        <taxon>Apicomplexa</taxon>
        <taxon>Conoidasida</taxon>
        <taxon>Coccidia</taxon>
        <taxon>Eucoccidiorida</taxon>
        <taxon>Eimeriorina</taxon>
        <taxon>Cryptosporidiidae</taxon>
        <taxon>Cryptosporidium</taxon>
    </lineage>
</organism>
<name>A0A2P4Z163_9CRYT</name>